<evidence type="ECO:0000313" key="3">
    <source>
        <dbReference type="Proteomes" id="UP000005561"/>
    </source>
</evidence>
<gene>
    <name evidence="2" type="ORF">BRYFOR_07004</name>
</gene>
<organism evidence="2 3">
    <name type="scientific">Marvinbryantia formatexigens DSM 14469</name>
    <dbReference type="NCBI Taxonomy" id="478749"/>
    <lineage>
        <taxon>Bacteria</taxon>
        <taxon>Bacillati</taxon>
        <taxon>Bacillota</taxon>
        <taxon>Clostridia</taxon>
        <taxon>Lachnospirales</taxon>
        <taxon>Lachnospiraceae</taxon>
        <taxon>Marvinbryantia</taxon>
    </lineage>
</organism>
<dbReference type="Pfam" id="PF04754">
    <property type="entry name" value="Transposase_31"/>
    <property type="match status" value="1"/>
</dbReference>
<evidence type="ECO:0000259" key="1">
    <source>
        <dbReference type="Pfam" id="PF04754"/>
    </source>
</evidence>
<feature type="domain" description="Transposase (putative) YhgA-like" evidence="1">
    <location>
        <begin position="62"/>
        <end position="211"/>
    </location>
</feature>
<dbReference type="OrthoDB" id="2066427at2"/>
<protein>
    <recommendedName>
        <fullName evidence="1">Transposase (putative) YhgA-like domain-containing protein</fullName>
    </recommendedName>
</protein>
<dbReference type="RefSeq" id="WP_006861798.1">
    <property type="nucleotide sequence ID" value="NZ_ACCL02000008.1"/>
</dbReference>
<keyword evidence="3" id="KW-1185">Reference proteome</keyword>
<accession>C6LEF5</accession>
<proteinExistence type="predicted"/>
<dbReference type="eggNOG" id="COG5464">
    <property type="taxonomic scope" value="Bacteria"/>
</dbReference>
<dbReference type="STRING" id="168384.SAMN05660368_00382"/>
<evidence type="ECO:0000313" key="2">
    <source>
        <dbReference type="EMBL" id="EET60938.1"/>
    </source>
</evidence>
<dbReference type="AlphaFoldDB" id="C6LEF5"/>
<dbReference type="Proteomes" id="UP000005561">
    <property type="component" value="Unassembled WGS sequence"/>
</dbReference>
<comment type="caution">
    <text evidence="2">The sequence shown here is derived from an EMBL/GenBank/DDBJ whole genome shotgun (WGS) entry which is preliminary data.</text>
</comment>
<sequence length="304" mass="34321">MRQNEIFADAFNYFVYNGEPVIAPESLTELDTRAIDVPYGGANGAGQPVQKTRDVIKSVTAMTDKKRAYLVLAIENQSHVHYAMAVRNMVYDALQYAAQVEKAIASHKRAGDYRGADRDEYLSGFMKGDRLMPVVTLVIYFDAKMWDGPLSVHEMFAEQDVKILSLVPDYKINLIAPAAMNDGEFGKFHTTLKEIFSFIKYSEDAEKLTEMVTHDERFLHLGRKEVDVLNACVNANLEMEEEEEECNVCKAIQTIADRAAEKERIDTLQNSIRNLMKTMGMTAGQSMRAIGVSENDRKILEKLL</sequence>
<dbReference type="EMBL" id="ACCL02000008">
    <property type="protein sequence ID" value="EET60938.1"/>
    <property type="molecule type" value="Genomic_DNA"/>
</dbReference>
<reference evidence="2" key="1">
    <citation type="submission" date="2009-07" db="EMBL/GenBank/DDBJ databases">
        <authorList>
            <person name="Weinstock G."/>
            <person name="Sodergren E."/>
            <person name="Clifton S."/>
            <person name="Fulton L."/>
            <person name="Fulton B."/>
            <person name="Courtney L."/>
            <person name="Fronick C."/>
            <person name="Harrison M."/>
            <person name="Strong C."/>
            <person name="Farmer C."/>
            <person name="Delahaunty K."/>
            <person name="Markovic C."/>
            <person name="Hall O."/>
            <person name="Minx P."/>
            <person name="Tomlinson C."/>
            <person name="Mitreva M."/>
            <person name="Nelson J."/>
            <person name="Hou S."/>
            <person name="Wollam A."/>
            <person name="Pepin K.H."/>
            <person name="Johnson M."/>
            <person name="Bhonagiri V."/>
            <person name="Nash W.E."/>
            <person name="Warren W."/>
            <person name="Chinwalla A."/>
            <person name="Mardis E.R."/>
            <person name="Wilson R.K."/>
        </authorList>
    </citation>
    <scope>NUCLEOTIDE SEQUENCE [LARGE SCALE GENOMIC DNA]</scope>
    <source>
        <strain evidence="2">DSM 14469</strain>
    </source>
</reference>
<dbReference type="InterPro" id="IPR006842">
    <property type="entry name" value="Transposase_31"/>
</dbReference>
<name>C6LEF5_9FIRM</name>